<dbReference type="RefSeq" id="WP_038191945.1">
    <property type="nucleotide sequence ID" value="NZ_JRWP01000038.1"/>
</dbReference>
<protein>
    <recommendedName>
        <fullName evidence="7">RDD domain-containing protein</fullName>
    </recommendedName>
</protein>
<name>A0A0A5HQG0_PHOS4</name>
<dbReference type="PANTHER" id="PTHR36115:SF4">
    <property type="entry name" value="MEMBRANE PROTEIN"/>
    <property type="match status" value="1"/>
</dbReference>
<dbReference type="STRING" id="379097.SE23_15235"/>
<dbReference type="Proteomes" id="UP000030451">
    <property type="component" value="Unassembled WGS sequence"/>
</dbReference>
<reference evidence="8 9" key="1">
    <citation type="submission" date="2014-10" db="EMBL/GenBank/DDBJ databases">
        <title>Genome sequencing of Vibrio sinaloensis T08.</title>
        <authorList>
            <person name="Chan K.-G."/>
            <person name="Mohamad N.I."/>
        </authorList>
    </citation>
    <scope>NUCLEOTIDE SEQUENCE [LARGE SCALE GENOMIC DNA]</scope>
    <source>
        <strain evidence="8 9">T08</strain>
    </source>
</reference>
<evidence type="ECO:0000256" key="3">
    <source>
        <dbReference type="ARBA" id="ARBA00022692"/>
    </source>
</evidence>
<evidence type="ECO:0000256" key="2">
    <source>
        <dbReference type="ARBA" id="ARBA00022475"/>
    </source>
</evidence>
<proteinExistence type="predicted"/>
<evidence type="ECO:0000313" key="8">
    <source>
        <dbReference type="EMBL" id="KGY07797.1"/>
    </source>
</evidence>
<evidence type="ECO:0000259" key="7">
    <source>
        <dbReference type="Pfam" id="PF06271"/>
    </source>
</evidence>
<evidence type="ECO:0000256" key="6">
    <source>
        <dbReference type="SAM" id="Phobius"/>
    </source>
</evidence>
<comment type="subcellular location">
    <subcellularLocation>
        <location evidence="1">Cell membrane</location>
        <topology evidence="1">Multi-pass membrane protein</topology>
    </subcellularLocation>
</comment>
<keyword evidence="3 6" id="KW-0812">Transmembrane</keyword>
<gene>
    <name evidence="8" type="ORF">NM06_15565</name>
</gene>
<keyword evidence="5 6" id="KW-0472">Membrane</keyword>
<accession>A0A0A5HQG0</accession>
<evidence type="ECO:0000256" key="4">
    <source>
        <dbReference type="ARBA" id="ARBA00022989"/>
    </source>
</evidence>
<keyword evidence="2" id="KW-1003">Cell membrane</keyword>
<dbReference type="Pfam" id="PF06271">
    <property type="entry name" value="RDD"/>
    <property type="match status" value="1"/>
</dbReference>
<evidence type="ECO:0000256" key="5">
    <source>
        <dbReference type="ARBA" id="ARBA00023136"/>
    </source>
</evidence>
<feature type="transmembrane region" description="Helical" evidence="6">
    <location>
        <begin position="50"/>
        <end position="72"/>
    </location>
</feature>
<comment type="caution">
    <text evidence="8">The sequence shown here is derived from an EMBL/GenBank/DDBJ whole genome shotgun (WGS) entry which is preliminary data.</text>
</comment>
<feature type="transmembrane region" description="Helical" evidence="6">
    <location>
        <begin position="104"/>
        <end position="123"/>
    </location>
</feature>
<feature type="transmembrane region" description="Helical" evidence="6">
    <location>
        <begin position="12"/>
        <end position="38"/>
    </location>
</feature>
<organism evidence="8 9">
    <name type="scientific">Photobacterium sp. (strain ATCC 43367)</name>
    <dbReference type="NCBI Taxonomy" id="379097"/>
    <lineage>
        <taxon>Bacteria</taxon>
        <taxon>Pseudomonadati</taxon>
        <taxon>Pseudomonadota</taxon>
        <taxon>Gammaproteobacteria</taxon>
        <taxon>Vibrionales</taxon>
        <taxon>Vibrionaceae</taxon>
        <taxon>Vibrio</taxon>
        <taxon>Vibrio oreintalis group</taxon>
    </lineage>
</organism>
<feature type="domain" description="RDD" evidence="7">
    <location>
        <begin position="9"/>
        <end position="136"/>
    </location>
</feature>
<dbReference type="EMBL" id="JRWP01000038">
    <property type="protein sequence ID" value="KGY07797.1"/>
    <property type="molecule type" value="Genomic_DNA"/>
</dbReference>
<evidence type="ECO:0000313" key="9">
    <source>
        <dbReference type="Proteomes" id="UP000030451"/>
    </source>
</evidence>
<dbReference type="InterPro" id="IPR051791">
    <property type="entry name" value="Pra-immunoreactive"/>
</dbReference>
<dbReference type="OrthoDB" id="9793824at2"/>
<dbReference type="InterPro" id="IPR010432">
    <property type="entry name" value="RDD"/>
</dbReference>
<dbReference type="PANTHER" id="PTHR36115">
    <property type="entry name" value="PROLINE-RICH ANTIGEN HOMOLOG-RELATED"/>
    <property type="match status" value="1"/>
</dbReference>
<dbReference type="GO" id="GO:0005886">
    <property type="term" value="C:plasma membrane"/>
    <property type="evidence" value="ECO:0007669"/>
    <property type="project" value="UniProtKB-SubCell"/>
</dbReference>
<evidence type="ECO:0000256" key="1">
    <source>
        <dbReference type="ARBA" id="ARBA00004651"/>
    </source>
</evidence>
<dbReference type="AlphaFoldDB" id="A0A0A5HQG0"/>
<sequence length="156" mass="18038">MEFNNQYEYAGFWVRFGATIIDSILFLMLTMPLLYWVYGSYYFESDSFIIGGWDLLLNWVFPFIATVLFWIYRSATPGKMALKLRVVDAKTGEPLSTSKSVVRYLAYYISTIPLCLGFIWIAFSGKKQGWHDMIANTVVVRPKDHGVEAVAFERRT</sequence>
<keyword evidence="4 6" id="KW-1133">Transmembrane helix</keyword>